<feature type="non-terminal residue" evidence="1">
    <location>
        <position position="57"/>
    </location>
</feature>
<protein>
    <submittedName>
        <fullName evidence="1">Uncharacterized protein</fullName>
    </submittedName>
</protein>
<dbReference type="AlphaFoldDB" id="A0A9P7F9U0"/>
<dbReference type="EMBL" id="JABBWM010000021">
    <property type="protein sequence ID" value="KAG2110325.1"/>
    <property type="molecule type" value="Genomic_DNA"/>
</dbReference>
<dbReference type="Proteomes" id="UP000823399">
    <property type="component" value="Unassembled WGS sequence"/>
</dbReference>
<keyword evidence="2" id="KW-1185">Reference proteome</keyword>
<dbReference type="RefSeq" id="XP_041294003.1">
    <property type="nucleotide sequence ID" value="XM_041437035.1"/>
</dbReference>
<proteinExistence type="predicted"/>
<reference evidence="1" key="1">
    <citation type="journal article" date="2020" name="New Phytol.">
        <title>Comparative genomics reveals dynamic genome evolution in host specialist ectomycorrhizal fungi.</title>
        <authorList>
            <person name="Lofgren L.A."/>
            <person name="Nguyen N.H."/>
            <person name="Vilgalys R."/>
            <person name="Ruytinx J."/>
            <person name="Liao H.L."/>
            <person name="Branco S."/>
            <person name="Kuo A."/>
            <person name="LaButti K."/>
            <person name="Lipzen A."/>
            <person name="Andreopoulos W."/>
            <person name="Pangilinan J."/>
            <person name="Riley R."/>
            <person name="Hundley H."/>
            <person name="Na H."/>
            <person name="Barry K."/>
            <person name="Grigoriev I.V."/>
            <person name="Stajich J.E."/>
            <person name="Kennedy P.G."/>
        </authorList>
    </citation>
    <scope>NUCLEOTIDE SEQUENCE</scope>
    <source>
        <strain evidence="1">FC423</strain>
    </source>
</reference>
<dbReference type="OrthoDB" id="2687594at2759"/>
<organism evidence="1 2">
    <name type="scientific">Suillus discolor</name>
    <dbReference type="NCBI Taxonomy" id="1912936"/>
    <lineage>
        <taxon>Eukaryota</taxon>
        <taxon>Fungi</taxon>
        <taxon>Dikarya</taxon>
        <taxon>Basidiomycota</taxon>
        <taxon>Agaricomycotina</taxon>
        <taxon>Agaricomycetes</taxon>
        <taxon>Agaricomycetidae</taxon>
        <taxon>Boletales</taxon>
        <taxon>Suillineae</taxon>
        <taxon>Suillaceae</taxon>
        <taxon>Suillus</taxon>
    </lineage>
</organism>
<gene>
    <name evidence="1" type="ORF">F5147DRAFT_690109</name>
</gene>
<evidence type="ECO:0000313" key="2">
    <source>
        <dbReference type="Proteomes" id="UP000823399"/>
    </source>
</evidence>
<dbReference type="GeneID" id="64699294"/>
<evidence type="ECO:0000313" key="1">
    <source>
        <dbReference type="EMBL" id="KAG2110325.1"/>
    </source>
</evidence>
<comment type="caution">
    <text evidence="1">The sequence shown here is derived from an EMBL/GenBank/DDBJ whole genome shotgun (WGS) entry which is preliminary data.</text>
</comment>
<sequence>MNIDQAGVRFLCVCTKYNHGQPHEVSYMSWYCHLNEATTEEEKEKMQTAKAFGLGAL</sequence>
<name>A0A9P7F9U0_9AGAM</name>
<accession>A0A9P7F9U0</accession>